<gene>
    <name evidence="2" type="ORF">D9757_011737</name>
</gene>
<evidence type="ECO:0000256" key="1">
    <source>
        <dbReference type="SAM" id="MobiDB-lite"/>
    </source>
</evidence>
<evidence type="ECO:0000313" key="3">
    <source>
        <dbReference type="Proteomes" id="UP000518752"/>
    </source>
</evidence>
<sequence length="104" mass="11212">MTLVRQATSSASSELTPLEIAPRSPKAGSLSPLTPTSDSDSSVFNQSLYIPPDEPPRTQAPEYWNSNTEDVDNANRGPLDPLTRRSARISSSSRPSLVESPVTE</sequence>
<protein>
    <submittedName>
        <fullName evidence="2">Uncharacterized protein</fullName>
    </submittedName>
</protein>
<dbReference type="Proteomes" id="UP000518752">
    <property type="component" value="Unassembled WGS sequence"/>
</dbReference>
<feature type="compositionally biased region" description="Low complexity" evidence="1">
    <location>
        <begin position="29"/>
        <end position="42"/>
    </location>
</feature>
<evidence type="ECO:0000313" key="2">
    <source>
        <dbReference type="EMBL" id="KAF5360108.1"/>
    </source>
</evidence>
<proteinExistence type="predicted"/>
<dbReference type="AlphaFoldDB" id="A0A8H5G863"/>
<feature type="compositionally biased region" description="Polar residues" evidence="1">
    <location>
        <begin position="1"/>
        <end position="15"/>
    </location>
</feature>
<keyword evidence="3" id="KW-1185">Reference proteome</keyword>
<organism evidence="2 3">
    <name type="scientific">Collybiopsis confluens</name>
    <dbReference type="NCBI Taxonomy" id="2823264"/>
    <lineage>
        <taxon>Eukaryota</taxon>
        <taxon>Fungi</taxon>
        <taxon>Dikarya</taxon>
        <taxon>Basidiomycota</taxon>
        <taxon>Agaricomycotina</taxon>
        <taxon>Agaricomycetes</taxon>
        <taxon>Agaricomycetidae</taxon>
        <taxon>Agaricales</taxon>
        <taxon>Marasmiineae</taxon>
        <taxon>Omphalotaceae</taxon>
        <taxon>Collybiopsis</taxon>
    </lineage>
</organism>
<dbReference type="EMBL" id="JAACJN010000218">
    <property type="protein sequence ID" value="KAF5360108.1"/>
    <property type="molecule type" value="Genomic_DNA"/>
</dbReference>
<name>A0A8H5G863_9AGAR</name>
<feature type="region of interest" description="Disordered" evidence="1">
    <location>
        <begin position="1"/>
        <end position="104"/>
    </location>
</feature>
<comment type="caution">
    <text evidence="2">The sequence shown here is derived from an EMBL/GenBank/DDBJ whole genome shotgun (WGS) entry which is preliminary data.</text>
</comment>
<accession>A0A8H5G863</accession>
<reference evidence="2 3" key="1">
    <citation type="journal article" date="2020" name="ISME J.">
        <title>Uncovering the hidden diversity of litter-decomposition mechanisms in mushroom-forming fungi.</title>
        <authorList>
            <person name="Floudas D."/>
            <person name="Bentzer J."/>
            <person name="Ahren D."/>
            <person name="Johansson T."/>
            <person name="Persson P."/>
            <person name="Tunlid A."/>
        </authorList>
    </citation>
    <scope>NUCLEOTIDE SEQUENCE [LARGE SCALE GENOMIC DNA]</scope>
    <source>
        <strain evidence="2 3">CBS 406.79</strain>
    </source>
</reference>